<feature type="compositionally biased region" description="Basic and acidic residues" evidence="5">
    <location>
        <begin position="311"/>
        <end position="322"/>
    </location>
</feature>
<evidence type="ECO:0000259" key="7">
    <source>
        <dbReference type="Pfam" id="PF01061"/>
    </source>
</evidence>
<evidence type="ECO:0000313" key="9">
    <source>
        <dbReference type="Proteomes" id="UP000054323"/>
    </source>
</evidence>
<feature type="region of interest" description="Disordered" evidence="5">
    <location>
        <begin position="202"/>
        <end position="225"/>
    </location>
</feature>
<keyword evidence="2 6" id="KW-0812">Transmembrane</keyword>
<reference evidence="9" key="1">
    <citation type="journal article" date="2015" name="MBio">
        <title>Genome-Resolved Metagenomic Analysis Reveals Roles for Candidate Phyla and Other Microbial Community Members in Biogeochemical Transformations in Oil Reservoirs.</title>
        <authorList>
            <person name="Hu P."/>
            <person name="Tom L."/>
            <person name="Singh A."/>
            <person name="Thomas B.C."/>
            <person name="Baker B.J."/>
            <person name="Piceno Y.M."/>
            <person name="Andersen G.L."/>
            <person name="Banfield J.F."/>
        </authorList>
    </citation>
    <scope>NUCLEOTIDE SEQUENCE [LARGE SCALE GENOMIC DNA]</scope>
</reference>
<feature type="transmembrane region" description="Helical" evidence="6">
    <location>
        <begin position="168"/>
        <end position="186"/>
    </location>
</feature>
<evidence type="ECO:0000256" key="5">
    <source>
        <dbReference type="SAM" id="MobiDB-lite"/>
    </source>
</evidence>
<gene>
    <name evidence="8" type="ORF">XD82_1611</name>
</gene>
<organism evidence="8 9">
    <name type="scientific">Methanoculleus marisnigri</name>
    <dbReference type="NCBI Taxonomy" id="2198"/>
    <lineage>
        <taxon>Archaea</taxon>
        <taxon>Methanobacteriati</taxon>
        <taxon>Methanobacteriota</taxon>
        <taxon>Stenosarchaea group</taxon>
        <taxon>Methanomicrobia</taxon>
        <taxon>Methanomicrobiales</taxon>
        <taxon>Methanomicrobiaceae</taxon>
        <taxon>Methanoculleus</taxon>
    </lineage>
</organism>
<feature type="transmembrane region" description="Helical" evidence="6">
    <location>
        <begin position="21"/>
        <end position="44"/>
    </location>
</feature>
<dbReference type="PRINTS" id="PR00164">
    <property type="entry name" value="ABC2TRNSPORT"/>
</dbReference>
<feature type="transmembrane region" description="Helical" evidence="6">
    <location>
        <begin position="100"/>
        <end position="126"/>
    </location>
</feature>
<dbReference type="GO" id="GO:0043190">
    <property type="term" value="C:ATP-binding cassette (ABC) transporter complex"/>
    <property type="evidence" value="ECO:0007669"/>
    <property type="project" value="InterPro"/>
</dbReference>
<dbReference type="Proteomes" id="UP000054323">
    <property type="component" value="Unassembled WGS sequence"/>
</dbReference>
<dbReference type="PANTHER" id="PTHR43229">
    <property type="entry name" value="NODULATION PROTEIN J"/>
    <property type="match status" value="1"/>
</dbReference>
<dbReference type="PANTHER" id="PTHR43229:SF2">
    <property type="entry name" value="NODULATION PROTEIN J"/>
    <property type="match status" value="1"/>
</dbReference>
<comment type="subcellular location">
    <subcellularLocation>
        <location evidence="1">Membrane</location>
        <topology evidence="1">Multi-pass membrane protein</topology>
    </subcellularLocation>
</comment>
<dbReference type="GO" id="GO:0140359">
    <property type="term" value="F:ABC-type transporter activity"/>
    <property type="evidence" value="ECO:0007669"/>
    <property type="project" value="InterPro"/>
</dbReference>
<evidence type="ECO:0000256" key="6">
    <source>
        <dbReference type="SAM" id="Phobius"/>
    </source>
</evidence>
<evidence type="ECO:0000256" key="4">
    <source>
        <dbReference type="ARBA" id="ARBA00023136"/>
    </source>
</evidence>
<name>A0A101GL39_9EURY</name>
<evidence type="ECO:0000256" key="1">
    <source>
        <dbReference type="ARBA" id="ARBA00004141"/>
    </source>
</evidence>
<evidence type="ECO:0000256" key="2">
    <source>
        <dbReference type="ARBA" id="ARBA00022692"/>
    </source>
</evidence>
<feature type="transmembrane region" description="Helical" evidence="6">
    <location>
        <begin position="132"/>
        <end position="156"/>
    </location>
</feature>
<dbReference type="InterPro" id="IPR000412">
    <property type="entry name" value="ABC_2_transport"/>
</dbReference>
<protein>
    <submittedName>
        <fullName evidence="8">Daunorubicin resistance ABC transporter, inner membrane subunit B</fullName>
    </submittedName>
</protein>
<comment type="caution">
    <text evidence="8">The sequence shown here is derived from an EMBL/GenBank/DDBJ whole genome shotgun (WGS) entry which is preliminary data.</text>
</comment>
<dbReference type="AlphaFoldDB" id="A0A101GL39"/>
<dbReference type="InterPro" id="IPR051784">
    <property type="entry name" value="Nod_factor_ABC_transporter"/>
</dbReference>
<feature type="region of interest" description="Disordered" evidence="5">
    <location>
        <begin position="240"/>
        <end position="322"/>
    </location>
</feature>
<sequence>MDIVYTIWLRNVKRYLRSKSRILGSLGMPLFFMLVLGFGLNSIVQIPGTEEGYMNFIIPGIVAMSVLFTSVFSGIQIIWDKQFGFLKETLVAPVSRLEIMLGQTLGGATTAVIQGLILMVLALFIGLQPTGIAGFLIAVGFMALIGVLFTAFGIAIASRMEDMHGFQLVMNFVIFPIFGLSGALFARQPRRHGRLCRAHDRRRGVPLPEDPHLRGGVPGVTPTRRPSVFSCSGSSHLRCSRSCRDGSRTPNRRTPHGLCGRIPDPDRDDRDGEVAKADLGHVGAGLHPREGQEPDAVEQGAFPDEAGMHALKRDQDEEYQHF</sequence>
<dbReference type="InterPro" id="IPR013525">
    <property type="entry name" value="ABC2_TM"/>
</dbReference>
<dbReference type="Pfam" id="PF01061">
    <property type="entry name" value="ABC2_membrane"/>
    <property type="match status" value="1"/>
</dbReference>
<feature type="transmembrane region" description="Helical" evidence="6">
    <location>
        <begin position="56"/>
        <end position="79"/>
    </location>
</feature>
<feature type="compositionally biased region" description="Basic and acidic residues" evidence="5">
    <location>
        <begin position="263"/>
        <end position="279"/>
    </location>
</feature>
<evidence type="ECO:0000256" key="3">
    <source>
        <dbReference type="ARBA" id="ARBA00022989"/>
    </source>
</evidence>
<proteinExistence type="predicted"/>
<accession>A0A101GL39</accession>
<keyword evidence="3 6" id="KW-1133">Transmembrane helix</keyword>
<keyword evidence="4 6" id="KW-0472">Membrane</keyword>
<feature type="domain" description="ABC-2 type transporter transmembrane" evidence="7">
    <location>
        <begin position="5"/>
        <end position="187"/>
    </location>
</feature>
<dbReference type="EMBL" id="LGGD01000233">
    <property type="protein sequence ID" value="KUK60434.1"/>
    <property type="molecule type" value="Genomic_DNA"/>
</dbReference>
<dbReference type="PATRIC" id="fig|2198.4.peg.30"/>
<evidence type="ECO:0000313" key="8">
    <source>
        <dbReference type="EMBL" id="KUK60434.1"/>
    </source>
</evidence>